<sequence length="128" mass="13182">MRRSVIAVAIVAVAVVLFVVGRSMAAQPVEVSSVGTRYAVTVLIDEPTTEGGAVEVRLDSGDADAVAVSAVMPEMGHATPEIAAREPAPGRFLAEGELFPMAGAWEVSIRLDGPAGEEVLVVKALITA</sequence>
<proteinExistence type="predicted"/>
<keyword evidence="2" id="KW-1185">Reference proteome</keyword>
<protein>
    <recommendedName>
        <fullName evidence="3">YtkA-like domain-containing protein</fullName>
    </recommendedName>
</protein>
<reference evidence="1" key="1">
    <citation type="submission" date="2020-11" db="EMBL/GenBank/DDBJ databases">
        <title>Whole-genome analyses of Nonomuraea sp. K274.</title>
        <authorList>
            <person name="Veyisoglu A."/>
        </authorList>
    </citation>
    <scope>NUCLEOTIDE SEQUENCE</scope>
    <source>
        <strain evidence="1">K274</strain>
    </source>
</reference>
<organism evidence="1 2">
    <name type="scientific">Nonomuraea cypriaca</name>
    <dbReference type="NCBI Taxonomy" id="1187855"/>
    <lineage>
        <taxon>Bacteria</taxon>
        <taxon>Bacillati</taxon>
        <taxon>Actinomycetota</taxon>
        <taxon>Actinomycetes</taxon>
        <taxon>Streptosporangiales</taxon>
        <taxon>Streptosporangiaceae</taxon>
        <taxon>Nonomuraea</taxon>
    </lineage>
</organism>
<evidence type="ECO:0000313" key="1">
    <source>
        <dbReference type="EMBL" id="MBF8191394.1"/>
    </source>
</evidence>
<dbReference type="Proteomes" id="UP000605361">
    <property type="component" value="Unassembled WGS sequence"/>
</dbReference>
<dbReference type="RefSeq" id="WP_195900304.1">
    <property type="nucleotide sequence ID" value="NZ_JADOGI010000159.1"/>
</dbReference>
<dbReference type="EMBL" id="JADOGI010000159">
    <property type="protein sequence ID" value="MBF8191394.1"/>
    <property type="molecule type" value="Genomic_DNA"/>
</dbReference>
<dbReference type="AlphaFoldDB" id="A0A931AI05"/>
<evidence type="ECO:0008006" key="3">
    <source>
        <dbReference type="Google" id="ProtNLM"/>
    </source>
</evidence>
<gene>
    <name evidence="1" type="ORF">ITP53_37990</name>
</gene>
<comment type="caution">
    <text evidence="1">The sequence shown here is derived from an EMBL/GenBank/DDBJ whole genome shotgun (WGS) entry which is preliminary data.</text>
</comment>
<name>A0A931AI05_9ACTN</name>
<evidence type="ECO:0000313" key="2">
    <source>
        <dbReference type="Proteomes" id="UP000605361"/>
    </source>
</evidence>
<accession>A0A931AI05</accession>